<geneLocation type="plasmid" evidence="2">
    <name>pREISMN_1</name>
</geneLocation>
<keyword evidence="3" id="KW-1185">Reference proteome</keyword>
<dbReference type="InterPro" id="IPR039555">
    <property type="entry name" value="TraF/TrbB"/>
</dbReference>
<dbReference type="Proteomes" id="UP000027161">
    <property type="component" value="Unassembled WGS sequence"/>
</dbReference>
<evidence type="ECO:0000256" key="1">
    <source>
        <dbReference type="SAM" id="Phobius"/>
    </source>
</evidence>
<evidence type="ECO:0000313" key="3">
    <source>
        <dbReference type="Proteomes" id="UP000027161"/>
    </source>
</evidence>
<dbReference type="EMBL" id="JFKF01000199">
    <property type="protein sequence ID" value="KDO02235.1"/>
    <property type="molecule type" value="Genomic_DNA"/>
</dbReference>
<dbReference type="SUPFAM" id="SSF52833">
    <property type="entry name" value="Thioredoxin-like"/>
    <property type="match status" value="1"/>
</dbReference>
<keyword evidence="1" id="KW-0472">Membrane</keyword>
<protein>
    <submittedName>
        <fullName evidence="2">Conjugal pilus assembly protein TraF</fullName>
    </submittedName>
</protein>
<sequence length="261" mass="30285">MRNLFKFLARKIITYLAMCSLYLISAIVFAGDLELSNESEIEQTRAKHNKHDWQENPEGFLWYNEEIDKTNNKKPNRQIQKKKDLNNGKISELTPRLDRLKKNFDIALKVAIDNPNYENVTNAQRLQNEIFVKSQEFAKIWQLVSLLDPSLSTQDMPSNVLQKRIYDEEKKITDQQQLRDISKNWGLIVQVSFNCKYCKTFAPIVKDFAEQHNFQVIAASSSGNSFEGIGGIKDGSFLNQRWFFFKPFKSSKRSTGIISSK</sequence>
<dbReference type="AlphaFoldDB" id="A0A8E0WKB7"/>
<keyword evidence="1" id="KW-0812">Transmembrane</keyword>
<reference evidence="2 3" key="1">
    <citation type="submission" date="2014-02" db="EMBL/GenBank/DDBJ databases">
        <title>Draft genome sequence of Rickettsia buchneri sp. nov. ISO7T.</title>
        <authorList>
            <person name="Felsheim R.F."/>
            <person name="Kurtti T.J."/>
            <person name="Munderloh U.G."/>
        </authorList>
    </citation>
    <scope>NUCLEOTIDE SEQUENCE [LARGE SCALE GENOMIC DNA]</scope>
    <source>
        <strain evidence="3">ISO7</strain>
        <plasmid evidence="2">pREISMN_1</plasmid>
    </source>
</reference>
<accession>A0A8E0WKB7</accession>
<gene>
    <name evidence="2" type="ORF">REISMN_08185</name>
</gene>
<organism evidence="2 3">
    <name type="scientific">Rickettsia tamurae subsp. buchneri</name>
    <dbReference type="NCBI Taxonomy" id="1462938"/>
    <lineage>
        <taxon>Bacteria</taxon>
        <taxon>Pseudomonadati</taxon>
        <taxon>Pseudomonadota</taxon>
        <taxon>Alphaproteobacteria</taxon>
        <taxon>Rickettsiales</taxon>
        <taxon>Rickettsiaceae</taxon>
        <taxon>Rickettsieae</taxon>
        <taxon>Rickettsia</taxon>
        <taxon>spotted fever group</taxon>
    </lineage>
</organism>
<keyword evidence="2" id="KW-0614">Plasmid</keyword>
<dbReference type="Pfam" id="PF13728">
    <property type="entry name" value="TraF"/>
    <property type="match status" value="1"/>
</dbReference>
<proteinExistence type="predicted"/>
<dbReference type="InterPro" id="IPR036249">
    <property type="entry name" value="Thioredoxin-like_sf"/>
</dbReference>
<comment type="caution">
    <text evidence="2">The sequence shown here is derived from an EMBL/GenBank/DDBJ whole genome shotgun (WGS) entry which is preliminary data.</text>
</comment>
<feature type="transmembrane region" description="Helical" evidence="1">
    <location>
        <begin position="12"/>
        <end position="31"/>
    </location>
</feature>
<keyword evidence="1" id="KW-1133">Transmembrane helix</keyword>
<dbReference type="RefSeq" id="WP_008581375.1">
    <property type="nucleotide sequence ID" value="NZ_JFKF01000199.1"/>
</dbReference>
<name>A0A8E0WKB7_9RICK</name>
<evidence type="ECO:0000313" key="2">
    <source>
        <dbReference type="EMBL" id="KDO02235.1"/>
    </source>
</evidence>